<evidence type="ECO:0000313" key="2">
    <source>
        <dbReference type="EMBL" id="MBB6033922.1"/>
    </source>
</evidence>
<gene>
    <name evidence="2" type="ORF">HNR73_001772</name>
</gene>
<reference evidence="2 3" key="1">
    <citation type="submission" date="2020-08" db="EMBL/GenBank/DDBJ databases">
        <title>Genomic Encyclopedia of Type Strains, Phase IV (KMG-IV): sequencing the most valuable type-strain genomes for metagenomic binning, comparative biology and taxonomic classification.</title>
        <authorList>
            <person name="Goeker M."/>
        </authorList>
    </citation>
    <scope>NUCLEOTIDE SEQUENCE [LARGE SCALE GENOMIC DNA]</scope>
    <source>
        <strain evidence="2 3">YIM 65646</strain>
    </source>
</reference>
<evidence type="ECO:0000313" key="3">
    <source>
        <dbReference type="Proteomes" id="UP000548476"/>
    </source>
</evidence>
<evidence type="ECO:0000256" key="1">
    <source>
        <dbReference type="SAM" id="MobiDB-lite"/>
    </source>
</evidence>
<dbReference type="AlphaFoldDB" id="A0A841FK30"/>
<feature type="region of interest" description="Disordered" evidence="1">
    <location>
        <begin position="1"/>
        <end position="29"/>
    </location>
</feature>
<protein>
    <submittedName>
        <fullName evidence="2">Uncharacterized protein</fullName>
    </submittedName>
</protein>
<organism evidence="2 3">
    <name type="scientific">Phytomonospora endophytica</name>
    <dbReference type="NCBI Taxonomy" id="714109"/>
    <lineage>
        <taxon>Bacteria</taxon>
        <taxon>Bacillati</taxon>
        <taxon>Actinomycetota</taxon>
        <taxon>Actinomycetes</taxon>
        <taxon>Micromonosporales</taxon>
        <taxon>Micromonosporaceae</taxon>
        <taxon>Phytomonospora</taxon>
    </lineage>
</organism>
<keyword evidence="3" id="KW-1185">Reference proteome</keyword>
<proteinExistence type="predicted"/>
<sequence length="29" mass="3111">MRNDAPVARETGTARRLADDERPEKGGAA</sequence>
<feature type="compositionally biased region" description="Basic and acidic residues" evidence="1">
    <location>
        <begin position="12"/>
        <end position="29"/>
    </location>
</feature>
<dbReference type="Proteomes" id="UP000548476">
    <property type="component" value="Unassembled WGS sequence"/>
</dbReference>
<comment type="caution">
    <text evidence="2">The sequence shown here is derived from an EMBL/GenBank/DDBJ whole genome shotgun (WGS) entry which is preliminary data.</text>
</comment>
<dbReference type="EMBL" id="JACHGT010000003">
    <property type="protein sequence ID" value="MBB6033922.1"/>
    <property type="molecule type" value="Genomic_DNA"/>
</dbReference>
<accession>A0A841FK30</accession>
<name>A0A841FK30_9ACTN</name>